<organism evidence="1 2">
    <name type="scientific">Phytophthora lilii</name>
    <dbReference type="NCBI Taxonomy" id="2077276"/>
    <lineage>
        <taxon>Eukaryota</taxon>
        <taxon>Sar</taxon>
        <taxon>Stramenopiles</taxon>
        <taxon>Oomycota</taxon>
        <taxon>Peronosporomycetes</taxon>
        <taxon>Peronosporales</taxon>
        <taxon>Peronosporaceae</taxon>
        <taxon>Phytophthora</taxon>
    </lineage>
</organism>
<evidence type="ECO:0000313" key="1">
    <source>
        <dbReference type="EMBL" id="GMF33610.1"/>
    </source>
</evidence>
<dbReference type="AlphaFoldDB" id="A0A9W6X8L6"/>
<proteinExistence type="predicted"/>
<gene>
    <name evidence="1" type="ORF">Plil01_001432500</name>
</gene>
<keyword evidence="2" id="KW-1185">Reference proteome</keyword>
<accession>A0A9W6X8L6</accession>
<protein>
    <submittedName>
        <fullName evidence="1">Unnamed protein product</fullName>
    </submittedName>
</protein>
<dbReference type="Proteomes" id="UP001165083">
    <property type="component" value="Unassembled WGS sequence"/>
</dbReference>
<dbReference type="OrthoDB" id="123817at2759"/>
<sequence>MAWLNDGGINMLSFSAGVSVPKTTPPSSVGTLLDAARTLCRYSQEYFVDDVRDVFEALLDFMQQLDGWHTWSPPDLPHLVFWVNSVLKEFRHLVHSSNGNLDICSRHAVARLSLNDGDLQNVMHALARRPTSSAVITQRPQSAGAVRERGTQRQQRIPPAIFDLIPKHNGLPICLRFLSSMGCPSGNSTRCAFGARAHVAPDALDARVKGHIIQRMGGLDDRFAHL</sequence>
<evidence type="ECO:0000313" key="2">
    <source>
        <dbReference type="Proteomes" id="UP001165083"/>
    </source>
</evidence>
<reference evidence="1" key="1">
    <citation type="submission" date="2023-04" db="EMBL/GenBank/DDBJ databases">
        <title>Phytophthora lilii NBRC 32176.</title>
        <authorList>
            <person name="Ichikawa N."/>
            <person name="Sato H."/>
            <person name="Tonouchi N."/>
        </authorList>
    </citation>
    <scope>NUCLEOTIDE SEQUENCE</scope>
    <source>
        <strain evidence="1">NBRC 32176</strain>
    </source>
</reference>
<name>A0A9W6X8L6_9STRA</name>
<comment type="caution">
    <text evidence="1">The sequence shown here is derived from an EMBL/GenBank/DDBJ whole genome shotgun (WGS) entry which is preliminary data.</text>
</comment>
<dbReference type="EMBL" id="BSXW01001093">
    <property type="protein sequence ID" value="GMF33610.1"/>
    <property type="molecule type" value="Genomic_DNA"/>
</dbReference>